<organism evidence="2 3">
    <name type="scientific">Discina gigas</name>
    <dbReference type="NCBI Taxonomy" id="1032678"/>
    <lineage>
        <taxon>Eukaryota</taxon>
        <taxon>Fungi</taxon>
        <taxon>Dikarya</taxon>
        <taxon>Ascomycota</taxon>
        <taxon>Pezizomycotina</taxon>
        <taxon>Pezizomycetes</taxon>
        <taxon>Pezizales</taxon>
        <taxon>Discinaceae</taxon>
        <taxon>Discina</taxon>
    </lineage>
</organism>
<feature type="compositionally biased region" description="Basic and acidic residues" evidence="1">
    <location>
        <begin position="97"/>
        <end position="106"/>
    </location>
</feature>
<protein>
    <submittedName>
        <fullName evidence="2">Uncharacterized protein</fullName>
    </submittedName>
</protein>
<feature type="compositionally biased region" description="Pro residues" evidence="1">
    <location>
        <begin position="63"/>
        <end position="81"/>
    </location>
</feature>
<feature type="compositionally biased region" description="Low complexity" evidence="1">
    <location>
        <begin position="201"/>
        <end position="214"/>
    </location>
</feature>
<name>A0ABR3GBN4_9PEZI</name>
<gene>
    <name evidence="2" type="ORF">Q9L58_007780</name>
</gene>
<feature type="region of interest" description="Disordered" evidence="1">
    <location>
        <begin position="548"/>
        <end position="570"/>
    </location>
</feature>
<evidence type="ECO:0000313" key="2">
    <source>
        <dbReference type="EMBL" id="KAL0633344.1"/>
    </source>
</evidence>
<feature type="region of interest" description="Disordered" evidence="1">
    <location>
        <begin position="353"/>
        <end position="377"/>
    </location>
</feature>
<dbReference type="Proteomes" id="UP001447188">
    <property type="component" value="Unassembled WGS sequence"/>
</dbReference>
<proteinExistence type="predicted"/>
<feature type="compositionally biased region" description="Polar residues" evidence="1">
    <location>
        <begin position="801"/>
        <end position="816"/>
    </location>
</feature>
<feature type="region of interest" description="Disordered" evidence="1">
    <location>
        <begin position="1"/>
        <end position="214"/>
    </location>
</feature>
<feature type="compositionally biased region" description="Basic and acidic residues" evidence="1">
    <location>
        <begin position="160"/>
        <end position="184"/>
    </location>
</feature>
<dbReference type="EMBL" id="JBBBZM010000129">
    <property type="protein sequence ID" value="KAL0633344.1"/>
    <property type="molecule type" value="Genomic_DNA"/>
</dbReference>
<feature type="compositionally biased region" description="Basic and acidic residues" evidence="1">
    <location>
        <begin position="7"/>
        <end position="62"/>
    </location>
</feature>
<keyword evidence="3" id="KW-1185">Reference proteome</keyword>
<evidence type="ECO:0000256" key="1">
    <source>
        <dbReference type="SAM" id="MobiDB-lite"/>
    </source>
</evidence>
<reference evidence="2 3" key="1">
    <citation type="submission" date="2024-02" db="EMBL/GenBank/DDBJ databases">
        <title>Discinaceae phylogenomics.</title>
        <authorList>
            <person name="Dirks A.C."/>
            <person name="James T.Y."/>
        </authorList>
    </citation>
    <scope>NUCLEOTIDE SEQUENCE [LARGE SCALE GENOMIC DNA]</scope>
    <source>
        <strain evidence="2 3">ACD0624</strain>
    </source>
</reference>
<sequence length="929" mass="103944">MYQRGRPGRERSRDPSRPFSRGGDRDRNYDSRFRRDEQRGHWDDHDRDRDRREERRRDERPHPSLPPLPPPVVSPVGPPVHLPELSNFAPSKGPPNARRESRDGPREPLPVETARRHSGGSSSLSLRKEYSEPSPRERGMIGDHQAPPPSRRQISGSSWTRDRDDDRDRIDTARSRKNSLERNPDNIPRSPITESPRNLLPASPDTSISAATSTAAGMAPAAPLSGSATGTEKNPLARVFQEASYAYIKFLDAQSNWKVADKERSDHIEHFNTFPVLKERYEGTARIARKELQSAAEILSKKSSALDQLCSGLIEDRLSKRESESAVEFCDKIKRELGSSSTLAQFVRANIPPPVALPPPPPPLPPPAPAPAPAQVPAPTKDEFIQLRGELRDMKRRQQDEEKTRQTFAKEFQTYKNEQEVKLKTQDAKLTGFQLVQSGLKADIERVKDDNRKTADELKKMQLLVTATRTSVSKLEAKDDGDVVMVDAVSEGALNEVRKTLEELQKTVTAGQKRLLETSTKCRDIDATMIRVKGETETLQQKISRLEISGNPRNTGPGVTPADGPNSTPHRDCATKADIEQLVLNIKNQDELLDTFRSGAEKDTSDILEEIQGLDQKMETHVQTTDQKIQDLGAGIEAHTQMTGEMIHDLEQKTTSQITALATEQETLHTKTRADVKEIDDNFGRHYASFDTKFQNDVERLQKKLVHVENHLESHVLAITHQEQRMNSFTTKDFYERVVANLIQINPLLFNYTNQLQLCNGEIKALKDNVRVIATQFEAVRQRVAIISPLPRAAIHDGSSMDPSANGNGRSDISEGPASSLNAILRDLELHSDQIKKLDQRISDHIETYVAKMDDIKEWTVSCTLRLAENTASAAHIMDDVGKLRAYLMSAQGPESPHIPTAVPGVGRWRVVSNISEQMQGLSDENEAG</sequence>
<feature type="compositionally biased region" description="Pro residues" evidence="1">
    <location>
        <begin position="353"/>
        <end position="376"/>
    </location>
</feature>
<accession>A0ABR3GBN4</accession>
<comment type="caution">
    <text evidence="2">The sequence shown here is derived from an EMBL/GenBank/DDBJ whole genome shotgun (WGS) entry which is preliminary data.</text>
</comment>
<feature type="region of interest" description="Disordered" evidence="1">
    <location>
        <begin position="797"/>
        <end position="816"/>
    </location>
</feature>
<feature type="compositionally biased region" description="Basic and acidic residues" evidence="1">
    <location>
        <begin position="126"/>
        <end position="141"/>
    </location>
</feature>
<evidence type="ECO:0000313" key="3">
    <source>
        <dbReference type="Proteomes" id="UP001447188"/>
    </source>
</evidence>